<dbReference type="Pfam" id="PF00565">
    <property type="entry name" value="SNase"/>
    <property type="match status" value="1"/>
</dbReference>
<dbReference type="InterPro" id="IPR035437">
    <property type="entry name" value="SNase_OB-fold_sf"/>
</dbReference>
<reference evidence="3 4" key="1">
    <citation type="journal article" date="2013" name="Mar. Genomics">
        <title>Expression of sulfatases in Rhodopirellula baltica and the diversity of sulfatases in the genus Rhodopirellula.</title>
        <authorList>
            <person name="Wegner C.E."/>
            <person name="Richter-Heitmann T."/>
            <person name="Klindworth A."/>
            <person name="Klockow C."/>
            <person name="Richter M."/>
            <person name="Achstetter T."/>
            <person name="Glockner F.O."/>
            <person name="Harder J."/>
        </authorList>
    </citation>
    <scope>NUCLEOTIDE SEQUENCE [LARGE SCALE GENOMIC DNA]</scope>
    <source>
        <strain evidence="3 4">SWK14</strain>
    </source>
</reference>
<organism evidence="3 4">
    <name type="scientific">Rhodopirellula baltica SWK14</name>
    <dbReference type="NCBI Taxonomy" id="993516"/>
    <lineage>
        <taxon>Bacteria</taxon>
        <taxon>Pseudomonadati</taxon>
        <taxon>Planctomycetota</taxon>
        <taxon>Planctomycetia</taxon>
        <taxon>Pirellulales</taxon>
        <taxon>Pirellulaceae</taxon>
        <taxon>Rhodopirellula</taxon>
    </lineage>
</organism>
<dbReference type="SUPFAM" id="SSF50199">
    <property type="entry name" value="Staphylococcal nuclease"/>
    <property type="match status" value="1"/>
</dbReference>
<feature type="chain" id="PRO_5003972689" evidence="1">
    <location>
        <begin position="20"/>
        <end position="185"/>
    </location>
</feature>
<dbReference type="GO" id="GO:0004518">
    <property type="term" value="F:nuclease activity"/>
    <property type="evidence" value="ECO:0007669"/>
    <property type="project" value="InterPro"/>
</dbReference>
<evidence type="ECO:0000313" key="4">
    <source>
        <dbReference type="Proteomes" id="UP000010959"/>
    </source>
</evidence>
<dbReference type="SMART" id="SM00318">
    <property type="entry name" value="SNc"/>
    <property type="match status" value="1"/>
</dbReference>
<dbReference type="AlphaFoldDB" id="L7CNC9"/>
<dbReference type="GO" id="GO:0003676">
    <property type="term" value="F:nucleic acid binding"/>
    <property type="evidence" value="ECO:0007669"/>
    <property type="project" value="InterPro"/>
</dbReference>
<dbReference type="Proteomes" id="UP000010959">
    <property type="component" value="Unassembled WGS sequence"/>
</dbReference>
<comment type="caution">
    <text evidence="3">The sequence shown here is derived from an EMBL/GenBank/DDBJ whole genome shotgun (WGS) entry which is preliminary data.</text>
</comment>
<feature type="domain" description="TNase-like" evidence="2">
    <location>
        <begin position="22"/>
        <end position="110"/>
    </location>
</feature>
<keyword evidence="1" id="KW-0732">Signal</keyword>
<dbReference type="PROSITE" id="PS01123">
    <property type="entry name" value="TNASE_1"/>
    <property type="match status" value="1"/>
</dbReference>
<evidence type="ECO:0000256" key="1">
    <source>
        <dbReference type="SAM" id="SignalP"/>
    </source>
</evidence>
<dbReference type="EMBL" id="AMWG01000030">
    <property type="protein sequence ID" value="ELP34551.1"/>
    <property type="molecule type" value="Genomic_DNA"/>
</dbReference>
<sequence length="185" mass="20860">MIARIALLVCFSFSLVACGSEPLYFAETIRIIDGDTIEVLTEERKAVRIRLNAIDAPETKQSFSAKSTEALGQLTFRKTVRVVPTGRDRYRRALADINLGDHRRGLRMALRPIQRRNRTCDLSTHGEGQEDGLWSLPDLRCSLGLAKATQIGKETKMTERVTRYRDIQNACPSIITCEIVRHGPF</sequence>
<protein>
    <submittedName>
        <fullName evidence="3">Nuclease (SNase-like)</fullName>
    </submittedName>
</protein>
<evidence type="ECO:0000313" key="3">
    <source>
        <dbReference type="EMBL" id="ELP34551.1"/>
    </source>
</evidence>
<feature type="signal peptide" evidence="1">
    <location>
        <begin position="1"/>
        <end position="19"/>
    </location>
</feature>
<gene>
    <name evidence="3" type="ORF">RBSWK_01561</name>
</gene>
<evidence type="ECO:0000259" key="2">
    <source>
        <dbReference type="PROSITE" id="PS50830"/>
    </source>
</evidence>
<proteinExistence type="predicted"/>
<dbReference type="PATRIC" id="fig|993516.3.peg.1658"/>
<dbReference type="PROSITE" id="PS50830">
    <property type="entry name" value="TNASE_3"/>
    <property type="match status" value="1"/>
</dbReference>
<dbReference type="PROSITE" id="PS51257">
    <property type="entry name" value="PROKAR_LIPOPROTEIN"/>
    <property type="match status" value="1"/>
</dbReference>
<dbReference type="Gene3D" id="2.40.50.90">
    <property type="match status" value="1"/>
</dbReference>
<name>L7CNC9_RHOBT</name>
<accession>L7CNC9</accession>
<dbReference type="InterPro" id="IPR002071">
    <property type="entry name" value="Thermonucl_AS"/>
</dbReference>
<dbReference type="RefSeq" id="WP_007336750.1">
    <property type="nucleotide sequence ID" value="NZ_AMWG01000030.1"/>
</dbReference>
<dbReference type="InterPro" id="IPR016071">
    <property type="entry name" value="Staphylococal_nuclease_OB-fold"/>
</dbReference>